<keyword evidence="5 8" id="KW-0564">Palmitate</keyword>
<accession>W5SBX3</accession>
<proteinExistence type="predicted"/>
<dbReference type="HOGENOM" id="CLU_1861310_0_0_12"/>
<dbReference type="AlphaFoldDB" id="W5SBX3"/>
<gene>
    <name evidence="9" type="ORF">BHY_1487</name>
</gene>
<comment type="subcellular location">
    <subcellularLocation>
        <location evidence="2 8">Cell outer membrane</location>
        <topology evidence="2 8">Lipid-anchor</topology>
    </subcellularLocation>
</comment>
<keyword evidence="7 8" id="KW-0449">Lipoprotein</keyword>
<comment type="function">
    <text evidence="1 8">The Vlp and Vsp proteins are antigenically distinct proteins, only one vlp or vsp gene is transcriptionally active at any one time. Switching between these genes is a mechanism of host immune response evasion.</text>
</comment>
<evidence type="ECO:0000313" key="9">
    <source>
        <dbReference type="EMBL" id="AHH04437.1"/>
    </source>
</evidence>
<dbReference type="Pfam" id="PF00921">
    <property type="entry name" value="Lipoprotein_2"/>
    <property type="match status" value="1"/>
</dbReference>
<organism evidence="9">
    <name type="scientific">Borrelia nietonii YOR</name>
    <dbReference type="NCBI Taxonomy" id="1293576"/>
    <lineage>
        <taxon>Bacteria</taxon>
        <taxon>Pseudomonadati</taxon>
        <taxon>Spirochaetota</taxon>
        <taxon>Spirochaetia</taxon>
        <taxon>Spirochaetales</taxon>
        <taxon>Borreliaceae</taxon>
        <taxon>Borrelia</taxon>
        <taxon>Borrelia nietonii</taxon>
    </lineage>
</organism>
<evidence type="ECO:0000256" key="6">
    <source>
        <dbReference type="ARBA" id="ARBA00023237"/>
    </source>
</evidence>
<evidence type="ECO:0000256" key="7">
    <source>
        <dbReference type="ARBA" id="ARBA00023288"/>
    </source>
</evidence>
<evidence type="ECO:0000256" key="8">
    <source>
        <dbReference type="RuleBase" id="RU363105"/>
    </source>
</evidence>
<evidence type="ECO:0000256" key="4">
    <source>
        <dbReference type="ARBA" id="ARBA00023136"/>
    </source>
</evidence>
<keyword evidence="3" id="KW-0732">Signal</keyword>
<dbReference type="InterPro" id="IPR000680">
    <property type="entry name" value="Borrelia_lipo"/>
</dbReference>
<evidence type="ECO:0000256" key="2">
    <source>
        <dbReference type="ARBA" id="ARBA00004459"/>
    </source>
</evidence>
<sequence>MQEGIARLEAAAIVSAVIEKEILAAIVESSRTDAAGTISSNVYNTTSTLKFERGGSTASQLAQTSALADAVSGGIALCSLVKDGGKLALHSDNDNKEVEVARATNKLLGAIEDIIREIMKKVFDKVKQEVDNTKKLK</sequence>
<name>W5SBX3_9SPIR</name>
<evidence type="ECO:0000256" key="3">
    <source>
        <dbReference type="ARBA" id="ARBA00022729"/>
    </source>
</evidence>
<geneLocation type="plasmid" evidence="9">
    <name>unnamed</name>
</geneLocation>
<dbReference type="EMBL" id="CP004187">
    <property type="protein sequence ID" value="AHH04437.1"/>
    <property type="molecule type" value="Genomic_DNA"/>
</dbReference>
<dbReference type="SUPFAM" id="SSF74748">
    <property type="entry name" value="Variable surface antigen VlsE"/>
    <property type="match status" value="1"/>
</dbReference>
<dbReference type="GO" id="GO:0009279">
    <property type="term" value="C:cell outer membrane"/>
    <property type="evidence" value="ECO:0007669"/>
    <property type="project" value="UniProtKB-SubCell"/>
</dbReference>
<protein>
    <recommendedName>
        <fullName evidence="8">Variable large protein</fullName>
    </recommendedName>
</protein>
<keyword evidence="9" id="KW-0614">Plasmid</keyword>
<keyword evidence="6 8" id="KW-0998">Cell outer membrane</keyword>
<reference evidence="9" key="1">
    <citation type="submission" date="2013-02" db="EMBL/GenBank/DDBJ databases">
        <title>Comparative genomics of Borrelia species.</title>
        <authorList>
            <person name="Schwan T.G."/>
            <person name="Raffel S.J."/>
            <person name="Porcella S.F."/>
        </authorList>
    </citation>
    <scope>NUCLEOTIDE SEQUENCE</scope>
    <source>
        <strain evidence="9">YOR</strain>
        <plasmid evidence="9">unnamed</plasmid>
    </source>
</reference>
<evidence type="ECO:0000256" key="5">
    <source>
        <dbReference type="ARBA" id="ARBA00023139"/>
    </source>
</evidence>
<dbReference type="RefSeq" id="WP_080684325.1">
    <property type="nucleotide sequence ID" value="NZ_CP004187.1"/>
</dbReference>
<keyword evidence="4 8" id="KW-0472">Membrane</keyword>
<evidence type="ECO:0000256" key="1">
    <source>
        <dbReference type="ARBA" id="ARBA00003932"/>
    </source>
</evidence>